<dbReference type="GO" id="GO:0015627">
    <property type="term" value="C:type II protein secretion system complex"/>
    <property type="evidence" value="ECO:0007669"/>
    <property type="project" value="TreeGrafter"/>
</dbReference>
<dbReference type="InterPro" id="IPR011990">
    <property type="entry name" value="TPR-like_helical_dom_sf"/>
</dbReference>
<dbReference type="GO" id="GO:0019867">
    <property type="term" value="C:outer membrane"/>
    <property type="evidence" value="ECO:0007669"/>
    <property type="project" value="InterPro"/>
</dbReference>
<dbReference type="InterPro" id="IPR019734">
    <property type="entry name" value="TPR_rpt"/>
</dbReference>
<evidence type="ECO:0000313" key="9">
    <source>
        <dbReference type="EMBL" id="VAV82286.1"/>
    </source>
</evidence>
<protein>
    <submittedName>
        <fullName evidence="9">Predicted secretion system X protein GspD-like</fullName>
    </submittedName>
</protein>
<keyword evidence="2" id="KW-0813">Transport</keyword>
<comment type="subcellular location">
    <subcellularLocation>
        <location evidence="1">Membrane</location>
    </subcellularLocation>
</comment>
<organism evidence="9">
    <name type="scientific">hydrothermal vent metagenome</name>
    <dbReference type="NCBI Taxonomy" id="652676"/>
    <lineage>
        <taxon>unclassified sequences</taxon>
        <taxon>metagenomes</taxon>
        <taxon>ecological metagenomes</taxon>
    </lineage>
</organism>
<dbReference type="AlphaFoldDB" id="A0A3B0QZ14"/>
<dbReference type="Pfam" id="PF07660">
    <property type="entry name" value="STN"/>
    <property type="match status" value="1"/>
</dbReference>
<dbReference type="SMART" id="SM00965">
    <property type="entry name" value="STN"/>
    <property type="match status" value="1"/>
</dbReference>
<evidence type="ECO:0000259" key="8">
    <source>
        <dbReference type="SMART" id="SM00965"/>
    </source>
</evidence>
<keyword evidence="5" id="KW-0998">Cell outer membrane</keyword>
<keyword evidence="3" id="KW-0732">Signal</keyword>
<dbReference type="Pfam" id="PF00515">
    <property type="entry name" value="TPR_1"/>
    <property type="match status" value="1"/>
</dbReference>
<feature type="domain" description="Secretin/TonB short N-terminal" evidence="8">
    <location>
        <begin position="230"/>
        <end position="280"/>
    </location>
</feature>
<gene>
    <name evidence="9" type="ORF">MNBD_DELTA01-17</name>
</gene>
<sequence>MNKLACKTAWFFARSKTGYSQSKTGYSKSGLTFLMLILFLVLAGCASIYSQKKGDEYIAAGKWDEAVHEYQGLYSEHPKKMEYKVRFEMAREKAVWLHYNRGKAALESGDYRAALVEFQRALTLNPNFSTAVSSIRKTRRIMDSAFYYRKGQDFLDAGNYRRAKNSFKRAVALDKDNELATIELEKLKNKQRVLMGGFELSLKSNAPISMEFKGAGVKRVFQVLSRLSGVNFVFDSNVKDSRTTIFLTTATFQQALELVLTTNNLSKKVVAENTIIIYPSTRRKRAQYEEMMIKVFYLTHSDAKKAVGMLKSMLKVTDISVNEKLNAIIVRAKPETITLAQRVLDATDLADAEVMLDVSIMEVKRNKTSNFGFDLAPDTATAAVPVTSGTIAMKALGKISTSDLLIGLPSATLNIKREDLDADILSNPRIRVKNNSKAKIHVGDRIPIITTTVNQGVSTENIQYEDVGLQLTVEPVIRPDDEIDLKLSLEVSSLGTKTVTTNGSVVYEIGTRKTETLLRLHDGETQIIGGLISDEERSTVTKVPFIGEIPIIGRIFANTDKSTVKTEILLSITPHILRRLEVPGARATSFMSGPKDAPASSTGAGQFSPMDSLRSNTPPEPINESELPPPFIPHDMPPIPQLPEPEE</sequence>
<dbReference type="SMART" id="SM00028">
    <property type="entry name" value="TPR"/>
    <property type="match status" value="2"/>
</dbReference>
<feature type="transmembrane region" description="Helical" evidence="7">
    <location>
        <begin position="30"/>
        <end position="49"/>
    </location>
</feature>
<dbReference type="EMBL" id="UOEA01000009">
    <property type="protein sequence ID" value="VAV82286.1"/>
    <property type="molecule type" value="Genomic_DNA"/>
</dbReference>
<dbReference type="PANTHER" id="PTHR30332">
    <property type="entry name" value="PROBABLE GENERAL SECRETION PATHWAY PROTEIN D"/>
    <property type="match status" value="1"/>
</dbReference>
<evidence type="ECO:0000256" key="5">
    <source>
        <dbReference type="ARBA" id="ARBA00023237"/>
    </source>
</evidence>
<feature type="compositionally biased region" description="Pro residues" evidence="6">
    <location>
        <begin position="627"/>
        <end position="647"/>
    </location>
</feature>
<dbReference type="Pfam" id="PF13432">
    <property type="entry name" value="TPR_16"/>
    <property type="match status" value="1"/>
</dbReference>
<dbReference type="GO" id="GO:0009306">
    <property type="term" value="P:protein secretion"/>
    <property type="evidence" value="ECO:0007669"/>
    <property type="project" value="InterPro"/>
</dbReference>
<dbReference type="Pfam" id="PF00263">
    <property type="entry name" value="Secretin"/>
    <property type="match status" value="1"/>
</dbReference>
<keyword evidence="4 7" id="KW-0472">Membrane</keyword>
<feature type="region of interest" description="Disordered" evidence="6">
    <location>
        <begin position="587"/>
        <end position="647"/>
    </location>
</feature>
<reference evidence="9" key="1">
    <citation type="submission" date="2018-06" db="EMBL/GenBank/DDBJ databases">
        <authorList>
            <person name="Zhirakovskaya E."/>
        </authorList>
    </citation>
    <scope>NUCLEOTIDE SEQUENCE</scope>
</reference>
<dbReference type="InterPro" id="IPR038591">
    <property type="entry name" value="NolW-like_sf"/>
</dbReference>
<dbReference type="SUPFAM" id="SSF48452">
    <property type="entry name" value="TPR-like"/>
    <property type="match status" value="1"/>
</dbReference>
<accession>A0A3B0QZ14</accession>
<proteinExistence type="predicted"/>
<dbReference type="InterPro" id="IPR050810">
    <property type="entry name" value="Bact_Secretion_Sys_Channel"/>
</dbReference>
<dbReference type="InterPro" id="IPR005644">
    <property type="entry name" value="NolW-like"/>
</dbReference>
<dbReference type="Gene3D" id="3.30.1370.130">
    <property type="match status" value="1"/>
</dbReference>
<evidence type="ECO:0000256" key="4">
    <source>
        <dbReference type="ARBA" id="ARBA00023136"/>
    </source>
</evidence>
<dbReference type="InterPro" id="IPR001775">
    <property type="entry name" value="GspD/PilQ"/>
</dbReference>
<keyword evidence="7" id="KW-0812">Transmembrane</keyword>
<dbReference type="Gene3D" id="1.25.40.10">
    <property type="entry name" value="Tetratricopeptide repeat domain"/>
    <property type="match status" value="1"/>
</dbReference>
<name>A0A3B0QZ14_9ZZZZ</name>
<dbReference type="PRINTS" id="PR00811">
    <property type="entry name" value="BCTERIALGSPD"/>
</dbReference>
<evidence type="ECO:0000256" key="2">
    <source>
        <dbReference type="ARBA" id="ARBA00022448"/>
    </source>
</evidence>
<dbReference type="PROSITE" id="PS50005">
    <property type="entry name" value="TPR"/>
    <property type="match status" value="2"/>
</dbReference>
<keyword evidence="7" id="KW-1133">Transmembrane helix</keyword>
<dbReference type="Gene3D" id="3.30.1370.120">
    <property type="match status" value="1"/>
</dbReference>
<dbReference type="Pfam" id="PF03958">
    <property type="entry name" value="Secretin_N"/>
    <property type="match status" value="1"/>
</dbReference>
<dbReference type="InterPro" id="IPR004846">
    <property type="entry name" value="T2SS/T3SS_dom"/>
</dbReference>
<dbReference type="InterPro" id="IPR011662">
    <property type="entry name" value="Secretin/TonB_short_N"/>
</dbReference>
<evidence type="ECO:0000256" key="7">
    <source>
        <dbReference type="SAM" id="Phobius"/>
    </source>
</evidence>
<evidence type="ECO:0000256" key="3">
    <source>
        <dbReference type="ARBA" id="ARBA00022729"/>
    </source>
</evidence>
<dbReference type="PANTHER" id="PTHR30332:SF17">
    <property type="entry name" value="TYPE IV PILIATION SYSTEM PROTEIN DR_0774-RELATED"/>
    <property type="match status" value="1"/>
</dbReference>
<evidence type="ECO:0000256" key="6">
    <source>
        <dbReference type="SAM" id="MobiDB-lite"/>
    </source>
</evidence>
<evidence type="ECO:0000256" key="1">
    <source>
        <dbReference type="ARBA" id="ARBA00004370"/>
    </source>
</evidence>